<keyword evidence="3" id="KW-0597">Phosphoprotein</keyword>
<feature type="non-terminal residue" evidence="12">
    <location>
        <position position="106"/>
    </location>
</feature>
<keyword evidence="9" id="KW-0460">Magnesium</keyword>
<evidence type="ECO:0000313" key="12">
    <source>
        <dbReference type="EMBL" id="MDQ9556684.1"/>
    </source>
</evidence>
<evidence type="ECO:0000313" key="13">
    <source>
        <dbReference type="Proteomes" id="UP001234811"/>
    </source>
</evidence>
<keyword evidence="8" id="KW-0067">ATP-binding</keyword>
<organism evidence="12 13">
    <name type="scientific">Serratia marcescens</name>
    <dbReference type="NCBI Taxonomy" id="615"/>
    <lineage>
        <taxon>Bacteria</taxon>
        <taxon>Pseudomonadati</taxon>
        <taxon>Pseudomonadota</taxon>
        <taxon>Gammaproteobacteria</taxon>
        <taxon>Enterobacterales</taxon>
        <taxon>Yersiniaceae</taxon>
        <taxon>Serratia</taxon>
    </lineage>
</organism>
<dbReference type="InterPro" id="IPR002575">
    <property type="entry name" value="Aminoglycoside_PTrfase"/>
</dbReference>
<dbReference type="PANTHER" id="PTHR39573:SF1">
    <property type="entry name" value="STRESS RESPONSE KINASE A"/>
    <property type="match status" value="1"/>
</dbReference>
<comment type="caution">
    <text evidence="12">The sequence shown here is derived from an EMBL/GenBank/DDBJ whole genome shotgun (WGS) entry which is preliminary data.</text>
</comment>
<keyword evidence="7" id="KW-0418">Kinase</keyword>
<evidence type="ECO:0000259" key="11">
    <source>
        <dbReference type="Pfam" id="PF01636"/>
    </source>
</evidence>
<dbReference type="Pfam" id="PF01636">
    <property type="entry name" value="APH"/>
    <property type="match status" value="1"/>
</dbReference>
<dbReference type="GO" id="GO:0046872">
    <property type="term" value="F:metal ion binding"/>
    <property type="evidence" value="ECO:0007669"/>
    <property type="project" value="UniProtKB-KW"/>
</dbReference>
<evidence type="ECO:0000256" key="4">
    <source>
        <dbReference type="ARBA" id="ARBA00022679"/>
    </source>
</evidence>
<gene>
    <name evidence="12" type="ORF">RF091_14325</name>
</gene>
<evidence type="ECO:0000256" key="8">
    <source>
        <dbReference type="ARBA" id="ARBA00022840"/>
    </source>
</evidence>
<keyword evidence="2" id="KW-0723">Serine/threonine-protein kinase</keyword>
<sequence>RPTMGVEEYLTAPRQVLADCELLPAAQREGFLQATDNLIAAIKPHWHLNWQPRRLHGDCHPGNILWRDGPLFVDLDDARNGPAVQDLWMLLHGERRDQLMQLDVLL</sequence>
<dbReference type="Proteomes" id="UP001234811">
    <property type="component" value="Unassembled WGS sequence"/>
</dbReference>
<evidence type="ECO:0000256" key="10">
    <source>
        <dbReference type="ARBA" id="ARBA00023016"/>
    </source>
</evidence>
<proteinExistence type="predicted"/>
<evidence type="ECO:0000256" key="2">
    <source>
        <dbReference type="ARBA" id="ARBA00022527"/>
    </source>
</evidence>
<evidence type="ECO:0000256" key="7">
    <source>
        <dbReference type="ARBA" id="ARBA00022777"/>
    </source>
</evidence>
<evidence type="ECO:0000256" key="5">
    <source>
        <dbReference type="ARBA" id="ARBA00022723"/>
    </source>
</evidence>
<keyword evidence="6" id="KW-0547">Nucleotide-binding</keyword>
<dbReference type="GO" id="GO:0004674">
    <property type="term" value="F:protein serine/threonine kinase activity"/>
    <property type="evidence" value="ECO:0007669"/>
    <property type="project" value="UniProtKB-KW"/>
</dbReference>
<dbReference type="InterPro" id="IPR011009">
    <property type="entry name" value="Kinase-like_dom_sf"/>
</dbReference>
<keyword evidence="5" id="KW-0479">Metal-binding</keyword>
<feature type="non-terminal residue" evidence="12">
    <location>
        <position position="1"/>
    </location>
</feature>
<evidence type="ECO:0000256" key="1">
    <source>
        <dbReference type="ARBA" id="ARBA00022490"/>
    </source>
</evidence>
<name>A0ABD5BJF6_SERMA</name>
<keyword evidence="10" id="KW-0346">Stress response</keyword>
<dbReference type="InterPro" id="IPR032882">
    <property type="entry name" value="SrkA/RdoA"/>
</dbReference>
<dbReference type="AlphaFoldDB" id="A0ABD5BJF6"/>
<evidence type="ECO:0000256" key="3">
    <source>
        <dbReference type="ARBA" id="ARBA00022553"/>
    </source>
</evidence>
<dbReference type="SUPFAM" id="SSF56112">
    <property type="entry name" value="Protein kinase-like (PK-like)"/>
    <property type="match status" value="1"/>
</dbReference>
<protein>
    <submittedName>
        <fullName evidence="12">Phosphotransferase</fullName>
    </submittedName>
</protein>
<evidence type="ECO:0000256" key="9">
    <source>
        <dbReference type="ARBA" id="ARBA00022842"/>
    </source>
</evidence>
<dbReference type="PANTHER" id="PTHR39573">
    <property type="entry name" value="STRESS RESPONSE KINASE A"/>
    <property type="match status" value="1"/>
</dbReference>
<keyword evidence="4" id="KW-0808">Transferase</keyword>
<dbReference type="RefSeq" id="WP_309213031.1">
    <property type="nucleotide sequence ID" value="NZ_JAVIPQ010000214.1"/>
</dbReference>
<dbReference type="Gene3D" id="1.10.510.10">
    <property type="entry name" value="Transferase(Phosphotransferase) domain 1"/>
    <property type="match status" value="1"/>
</dbReference>
<dbReference type="EMBL" id="JAVIPQ010000214">
    <property type="protein sequence ID" value="MDQ9556684.1"/>
    <property type="molecule type" value="Genomic_DNA"/>
</dbReference>
<dbReference type="GO" id="GO:0005524">
    <property type="term" value="F:ATP binding"/>
    <property type="evidence" value="ECO:0007669"/>
    <property type="project" value="UniProtKB-KW"/>
</dbReference>
<feature type="domain" description="Aminoglycoside phosphotransferase" evidence="11">
    <location>
        <begin position="10"/>
        <end position="100"/>
    </location>
</feature>
<keyword evidence="1" id="KW-0963">Cytoplasm</keyword>
<accession>A0ABD5BJF6</accession>
<reference evidence="12 13" key="1">
    <citation type="submission" date="2023-07" db="EMBL/GenBank/DDBJ databases">
        <title>Pathogens genome sequencing project 196.</title>
        <authorList>
            <person name="Cao X."/>
        </authorList>
    </citation>
    <scope>NUCLEOTIDE SEQUENCE [LARGE SCALE GENOMIC DNA]</scope>
    <source>
        <strain evidence="12 13">SM41</strain>
    </source>
</reference>
<evidence type="ECO:0000256" key="6">
    <source>
        <dbReference type="ARBA" id="ARBA00022741"/>
    </source>
</evidence>